<dbReference type="RefSeq" id="WP_211344347.1">
    <property type="nucleotide sequence ID" value="NZ_VIWY01000002.1"/>
</dbReference>
<protein>
    <submittedName>
        <fullName evidence="4">Uncharacterized protein DUF2510</fullName>
    </submittedName>
</protein>
<dbReference type="InterPro" id="IPR018929">
    <property type="entry name" value="DUF2510"/>
</dbReference>
<reference evidence="4 5" key="1">
    <citation type="submission" date="2019-06" db="EMBL/GenBank/DDBJ databases">
        <title>Sequencing the genomes of 1000 actinobacteria strains.</title>
        <authorList>
            <person name="Klenk H.-P."/>
        </authorList>
    </citation>
    <scope>NUCLEOTIDE SEQUENCE [LARGE SCALE GENOMIC DNA]</scope>
    <source>
        <strain evidence="4 5">DSM 43866</strain>
    </source>
</reference>
<keyword evidence="5" id="KW-1185">Reference proteome</keyword>
<feature type="transmembrane region" description="Helical" evidence="2">
    <location>
        <begin position="176"/>
        <end position="194"/>
    </location>
</feature>
<accession>A0A561WKN4</accession>
<keyword evidence="2" id="KW-0472">Membrane</keyword>
<feature type="domain" description="DUF2510" evidence="3">
    <location>
        <begin position="8"/>
        <end position="37"/>
    </location>
</feature>
<feature type="region of interest" description="Disordered" evidence="1">
    <location>
        <begin position="147"/>
        <end position="167"/>
    </location>
</feature>
<sequence>MTSPAQPAGWYADPSGLPATRWWDGRQWTDHIQPGPAVLPPTAGLGGYYPTAAPSGPPVPGPHTVEPADPAAAEIFASRSSTAAGAAPAATQPGGALPAPAAEQIEYAMPPVDAATTSLPTGFGGASAALTAPPATDVSAAEALSAFGATPPPAAPPGTDRRPAARHAGGPLTRPLLLACLIAVLLAAVAAVTLTR</sequence>
<organism evidence="4 5">
    <name type="scientific">Actinoplanes teichomyceticus</name>
    <dbReference type="NCBI Taxonomy" id="1867"/>
    <lineage>
        <taxon>Bacteria</taxon>
        <taxon>Bacillati</taxon>
        <taxon>Actinomycetota</taxon>
        <taxon>Actinomycetes</taxon>
        <taxon>Micromonosporales</taxon>
        <taxon>Micromonosporaceae</taxon>
        <taxon>Actinoplanes</taxon>
    </lineage>
</organism>
<proteinExistence type="predicted"/>
<evidence type="ECO:0000256" key="2">
    <source>
        <dbReference type="SAM" id="Phobius"/>
    </source>
</evidence>
<evidence type="ECO:0000259" key="3">
    <source>
        <dbReference type="Pfam" id="PF10708"/>
    </source>
</evidence>
<gene>
    <name evidence="4" type="ORF">FHX34_102971</name>
</gene>
<dbReference type="EMBL" id="VIWY01000002">
    <property type="protein sequence ID" value="TWG24415.1"/>
    <property type="molecule type" value="Genomic_DNA"/>
</dbReference>
<name>A0A561WKN4_ACTTI</name>
<keyword evidence="2" id="KW-0812">Transmembrane</keyword>
<dbReference type="Pfam" id="PF10708">
    <property type="entry name" value="DUF2510"/>
    <property type="match status" value="1"/>
</dbReference>
<keyword evidence="2" id="KW-1133">Transmembrane helix</keyword>
<dbReference type="AlphaFoldDB" id="A0A561WKN4"/>
<evidence type="ECO:0000313" key="4">
    <source>
        <dbReference type="EMBL" id="TWG24415.1"/>
    </source>
</evidence>
<comment type="caution">
    <text evidence="4">The sequence shown here is derived from an EMBL/GenBank/DDBJ whole genome shotgun (WGS) entry which is preliminary data.</text>
</comment>
<dbReference type="Proteomes" id="UP000320239">
    <property type="component" value="Unassembled WGS sequence"/>
</dbReference>
<evidence type="ECO:0000313" key="5">
    <source>
        <dbReference type="Proteomes" id="UP000320239"/>
    </source>
</evidence>
<evidence type="ECO:0000256" key="1">
    <source>
        <dbReference type="SAM" id="MobiDB-lite"/>
    </source>
</evidence>